<proteinExistence type="predicted"/>
<dbReference type="Pfam" id="PF00535">
    <property type="entry name" value="Glycos_transf_2"/>
    <property type="match status" value="1"/>
</dbReference>
<dbReference type="PANTHER" id="PTHR43685">
    <property type="entry name" value="GLYCOSYLTRANSFERASE"/>
    <property type="match status" value="1"/>
</dbReference>
<evidence type="ECO:0000259" key="1">
    <source>
        <dbReference type="Pfam" id="PF00535"/>
    </source>
</evidence>
<keyword evidence="3" id="KW-1185">Reference proteome</keyword>
<dbReference type="InterPro" id="IPR050834">
    <property type="entry name" value="Glycosyltransf_2"/>
</dbReference>
<dbReference type="EMBL" id="JARXHW010000033">
    <property type="protein sequence ID" value="MDQ8208537.1"/>
    <property type="molecule type" value="Genomic_DNA"/>
</dbReference>
<dbReference type="PANTHER" id="PTHR43685:SF2">
    <property type="entry name" value="GLYCOSYLTRANSFERASE 2-LIKE DOMAIN-CONTAINING PROTEIN"/>
    <property type="match status" value="1"/>
</dbReference>
<sequence length="299" mass="33160">MRVSVIIPAYNAKATIDETLASLDSQTFRDFEVIVVDDGSSDGTAEYVRQRHPGVNVFSQQNAGPAAARNYGVSQSRGEWLAFLDADDAWLPWRLQLQLELANEHPELGMFCGRTTDLVTPIEAPSDVQQYADDFVQFLSLADFAFSNPVATTAVLVRRHIFAACNGFDTSFRGPEDYELWMRIAGHTKIGKISYPVSRYRDEVGSLSRNFETFLPEVLRVLDKAYAPTGVLHGHGSKRRAVAVQYMGASWMASESGKACAGVSLLLRSYLAWPCPLQIPGKRRHLRTALLVKALKGLF</sequence>
<comment type="caution">
    <text evidence="2">The sequence shown here is derived from an EMBL/GenBank/DDBJ whole genome shotgun (WGS) entry which is preliminary data.</text>
</comment>
<dbReference type="SUPFAM" id="SSF53448">
    <property type="entry name" value="Nucleotide-diphospho-sugar transferases"/>
    <property type="match status" value="1"/>
</dbReference>
<feature type="domain" description="Glycosyltransferase 2-like" evidence="1">
    <location>
        <begin position="4"/>
        <end position="114"/>
    </location>
</feature>
<dbReference type="EC" id="2.4.-.-" evidence="2"/>
<keyword evidence="2" id="KW-0808">Transferase</keyword>
<dbReference type="Gene3D" id="3.90.550.10">
    <property type="entry name" value="Spore Coat Polysaccharide Biosynthesis Protein SpsA, Chain A"/>
    <property type="match status" value="1"/>
</dbReference>
<evidence type="ECO:0000313" key="3">
    <source>
        <dbReference type="Proteomes" id="UP001225316"/>
    </source>
</evidence>
<organism evidence="2 3">
    <name type="scientific">Thalassobacterium maritimum</name>
    <dbReference type="NCBI Taxonomy" id="3041265"/>
    <lineage>
        <taxon>Bacteria</taxon>
        <taxon>Pseudomonadati</taxon>
        <taxon>Verrucomicrobiota</taxon>
        <taxon>Opitutia</taxon>
        <taxon>Puniceicoccales</taxon>
        <taxon>Coraliomargaritaceae</taxon>
        <taxon>Thalassobacterium</taxon>
    </lineage>
</organism>
<keyword evidence="2" id="KW-0328">Glycosyltransferase</keyword>
<dbReference type="GO" id="GO:0016757">
    <property type="term" value="F:glycosyltransferase activity"/>
    <property type="evidence" value="ECO:0007669"/>
    <property type="project" value="UniProtKB-KW"/>
</dbReference>
<name>A0ABU1AZZ7_9BACT</name>
<dbReference type="InterPro" id="IPR001173">
    <property type="entry name" value="Glyco_trans_2-like"/>
</dbReference>
<protein>
    <submittedName>
        <fullName evidence="2">Glycosyltransferase</fullName>
        <ecNumber evidence="2">2.4.-.-</ecNumber>
    </submittedName>
</protein>
<evidence type="ECO:0000313" key="2">
    <source>
        <dbReference type="EMBL" id="MDQ8208537.1"/>
    </source>
</evidence>
<accession>A0ABU1AZZ7</accession>
<gene>
    <name evidence="2" type="ORF">QEH52_13515</name>
</gene>
<dbReference type="InterPro" id="IPR029044">
    <property type="entry name" value="Nucleotide-diphossugar_trans"/>
</dbReference>
<dbReference type="Proteomes" id="UP001225316">
    <property type="component" value="Unassembled WGS sequence"/>
</dbReference>
<reference evidence="2 3" key="1">
    <citation type="submission" date="2023-04" db="EMBL/GenBank/DDBJ databases">
        <title>A novel bacteria isolated from coastal sediment.</title>
        <authorList>
            <person name="Liu X.-J."/>
            <person name="Du Z.-J."/>
        </authorList>
    </citation>
    <scope>NUCLEOTIDE SEQUENCE [LARGE SCALE GENOMIC DNA]</scope>
    <source>
        <strain evidence="2 3">SDUM461003</strain>
    </source>
</reference>
<dbReference type="RefSeq" id="WP_308951155.1">
    <property type="nucleotide sequence ID" value="NZ_JARXHW010000033.1"/>
</dbReference>